<dbReference type="HOGENOM" id="CLU_2263725_0_0_1"/>
<accession>M7SYC2</accession>
<reference evidence="3" key="1">
    <citation type="journal article" date="2013" name="Genome Announc.">
        <title>Draft genome sequence of the grapevine dieback fungus Eutypa lata UCR-EL1.</title>
        <authorList>
            <person name="Blanco-Ulate B."/>
            <person name="Rolshausen P.E."/>
            <person name="Cantu D."/>
        </authorList>
    </citation>
    <scope>NUCLEOTIDE SEQUENCE [LARGE SCALE GENOMIC DNA]</scope>
    <source>
        <strain evidence="3">UCR-EL1</strain>
    </source>
</reference>
<dbReference type="EMBL" id="KB706060">
    <property type="protein sequence ID" value="EMR69553.1"/>
    <property type="molecule type" value="Genomic_DNA"/>
</dbReference>
<feature type="chain" id="PRO_5004085148" evidence="1">
    <location>
        <begin position="23"/>
        <end position="103"/>
    </location>
</feature>
<protein>
    <submittedName>
        <fullName evidence="2">Uncharacterized protein</fullName>
    </submittedName>
</protein>
<evidence type="ECO:0000256" key="1">
    <source>
        <dbReference type="SAM" id="SignalP"/>
    </source>
</evidence>
<sequence length="103" mass="11218">MKVISSLILSAVAVHGWTFACGNTCEDNTSDMQYVITDYDLTAGSCYSFGLNYPFCKFESTDADEFQQATIYESCDTGISESAVLTTGSGCSFEHQWGSYILA</sequence>
<organism evidence="2 3">
    <name type="scientific">Eutypa lata (strain UCR-EL1)</name>
    <name type="common">Grapevine dieback disease fungus</name>
    <name type="synonym">Eutypa armeniacae</name>
    <dbReference type="NCBI Taxonomy" id="1287681"/>
    <lineage>
        <taxon>Eukaryota</taxon>
        <taxon>Fungi</taxon>
        <taxon>Dikarya</taxon>
        <taxon>Ascomycota</taxon>
        <taxon>Pezizomycotina</taxon>
        <taxon>Sordariomycetes</taxon>
        <taxon>Xylariomycetidae</taxon>
        <taxon>Xylariales</taxon>
        <taxon>Diatrypaceae</taxon>
        <taxon>Eutypa</taxon>
    </lineage>
</organism>
<evidence type="ECO:0000313" key="3">
    <source>
        <dbReference type="Proteomes" id="UP000012174"/>
    </source>
</evidence>
<dbReference type="AlphaFoldDB" id="M7SYC2"/>
<feature type="signal peptide" evidence="1">
    <location>
        <begin position="1"/>
        <end position="22"/>
    </location>
</feature>
<dbReference type="PROSITE" id="PS51257">
    <property type="entry name" value="PROKAR_LIPOPROTEIN"/>
    <property type="match status" value="1"/>
</dbReference>
<keyword evidence="1" id="KW-0732">Signal</keyword>
<keyword evidence="3" id="KW-1185">Reference proteome</keyword>
<evidence type="ECO:0000313" key="2">
    <source>
        <dbReference type="EMBL" id="EMR69553.1"/>
    </source>
</evidence>
<gene>
    <name evidence="2" type="ORF">UCREL1_3420</name>
</gene>
<name>M7SYC2_EUTLA</name>
<dbReference type="KEGG" id="ela:UCREL1_3420"/>
<proteinExistence type="predicted"/>
<dbReference type="Proteomes" id="UP000012174">
    <property type="component" value="Unassembled WGS sequence"/>
</dbReference>